<dbReference type="Pfam" id="PF05935">
    <property type="entry name" value="Arylsulfotrans"/>
    <property type="match status" value="1"/>
</dbReference>
<dbReference type="PANTHER" id="PTHR35340:SF5">
    <property type="entry name" value="ASST-DOMAIN-CONTAINING PROTEIN"/>
    <property type="match status" value="1"/>
</dbReference>
<dbReference type="Proteomes" id="UP000029647">
    <property type="component" value="Unassembled WGS sequence"/>
</dbReference>
<dbReference type="AlphaFoldDB" id="A0A090WE12"/>
<name>A0A090WE12_NONUL</name>
<gene>
    <name evidence="1" type="ORF">JCM19275_421</name>
</gene>
<reference evidence="1 2" key="1">
    <citation type="journal article" date="2014" name="Genome Announc.">
        <title>Draft Genome Sequences of Marine Flavobacterium Nonlabens Strains NR17, NR24, NR27, NR32, NR33, and Ara13.</title>
        <authorList>
            <person name="Nakanishi M."/>
            <person name="Meirelles P."/>
            <person name="Suzuki R."/>
            <person name="Takatani N."/>
            <person name="Mino S."/>
            <person name="Suda W."/>
            <person name="Oshima K."/>
            <person name="Hattori M."/>
            <person name="Ohkuma M."/>
            <person name="Hosokawa M."/>
            <person name="Miyashita K."/>
            <person name="Thompson F.L."/>
            <person name="Niwa A."/>
            <person name="Sawabe T."/>
            <person name="Sawabe T."/>
        </authorList>
    </citation>
    <scope>NUCLEOTIDE SEQUENCE [LARGE SCALE GENOMIC DNA]</scope>
    <source>
        <strain evidence="2">JCM19275</strain>
    </source>
</reference>
<accession>A0A090WE12</accession>
<dbReference type="PANTHER" id="PTHR35340">
    <property type="entry name" value="PQQ ENZYME REPEAT PROTEIN-RELATED"/>
    <property type="match status" value="1"/>
</dbReference>
<sequence>MAYLMDDGSLIRTVYTDIDNGIAIGGKTGKLQIIDKDNNLKWEWLLDNSTESLHHDIAILPNGNILASVWEVKDENSSISNGRDPQKLFENRLIIDKIIEIEPIGSNQVNVIWEWSLWDHLIQDFDAAQLNFGTVASHPELFDINMGVGIANFSHGNGLDYILEHDQIVLNSRELSEFFLIDHSTTTAEAASSSGGNFGKGGDLLFRYGNPQNFKTGSSNDQIFNGPHDGTYVGSNVNSLGSFLIFDNLDGIDFSTVKEINVPISIDGRYPSIINQGNVPDSPIWSYSDTAIYSKRTSGAQRLPSGNTLITSNSGLIIREVNPLNQIVWEYNFENEAANQLMLQSNGFKNRSYPVNFAGIQALELIED</sequence>
<evidence type="ECO:0000313" key="2">
    <source>
        <dbReference type="Proteomes" id="UP000029647"/>
    </source>
</evidence>
<protein>
    <submittedName>
        <fullName evidence="1">Putative PQQ enzyme repeat</fullName>
    </submittedName>
</protein>
<dbReference type="InterPro" id="IPR010262">
    <property type="entry name" value="Arylsulfotransferase_bact"/>
</dbReference>
<comment type="caution">
    <text evidence="1">The sequence shown here is derived from an EMBL/GenBank/DDBJ whole genome shotgun (WGS) entry which is preliminary data.</text>
</comment>
<organism evidence="1 2">
    <name type="scientific">Nonlabens ulvanivorans</name>
    <name type="common">Persicivirga ulvanivorans</name>
    <dbReference type="NCBI Taxonomy" id="906888"/>
    <lineage>
        <taxon>Bacteria</taxon>
        <taxon>Pseudomonadati</taxon>
        <taxon>Bacteroidota</taxon>
        <taxon>Flavobacteriia</taxon>
        <taxon>Flavobacteriales</taxon>
        <taxon>Flavobacteriaceae</taxon>
        <taxon>Nonlabens</taxon>
    </lineage>
</organism>
<dbReference type="GO" id="GO:0004062">
    <property type="term" value="F:aryl sulfotransferase activity"/>
    <property type="evidence" value="ECO:0007669"/>
    <property type="project" value="InterPro"/>
</dbReference>
<proteinExistence type="predicted"/>
<dbReference type="InterPro" id="IPR053143">
    <property type="entry name" value="Arylsulfate_ST"/>
</dbReference>
<dbReference type="EMBL" id="BBNT01000004">
    <property type="protein sequence ID" value="GAL75260.1"/>
    <property type="molecule type" value="Genomic_DNA"/>
</dbReference>
<evidence type="ECO:0000313" key="1">
    <source>
        <dbReference type="EMBL" id="GAL75260.1"/>
    </source>
</evidence>